<organism evidence="1 2">
    <name type="scientific">Phytohabitans kaempferiae</name>
    <dbReference type="NCBI Taxonomy" id="1620943"/>
    <lineage>
        <taxon>Bacteria</taxon>
        <taxon>Bacillati</taxon>
        <taxon>Actinomycetota</taxon>
        <taxon>Actinomycetes</taxon>
        <taxon>Micromonosporales</taxon>
        <taxon>Micromonosporaceae</taxon>
    </lineage>
</organism>
<evidence type="ECO:0000313" key="2">
    <source>
        <dbReference type="Proteomes" id="UP001589867"/>
    </source>
</evidence>
<dbReference type="Proteomes" id="UP001589867">
    <property type="component" value="Unassembled WGS sequence"/>
</dbReference>
<protein>
    <recommendedName>
        <fullName evidence="3">DUF1059 domain-containing protein</fullName>
    </recommendedName>
</protein>
<accession>A0ABV6M538</accession>
<gene>
    <name evidence="1" type="ORF">ACFFIA_19355</name>
</gene>
<comment type="caution">
    <text evidence="1">The sequence shown here is derived from an EMBL/GenBank/DDBJ whole genome shotgun (WGS) entry which is preliminary data.</text>
</comment>
<evidence type="ECO:0000313" key="1">
    <source>
        <dbReference type="EMBL" id="MFC0529820.1"/>
    </source>
</evidence>
<keyword evidence="2" id="KW-1185">Reference proteome</keyword>
<proteinExistence type="predicted"/>
<reference evidence="1 2" key="1">
    <citation type="submission" date="2024-09" db="EMBL/GenBank/DDBJ databases">
        <authorList>
            <person name="Sun Q."/>
            <person name="Mori K."/>
        </authorList>
    </citation>
    <scope>NUCLEOTIDE SEQUENCE [LARGE SCALE GENOMIC DNA]</scope>
    <source>
        <strain evidence="1 2">TBRC 3947</strain>
    </source>
</reference>
<dbReference type="RefSeq" id="WP_377252882.1">
    <property type="nucleotide sequence ID" value="NZ_JBHLUH010000039.1"/>
</dbReference>
<sequence>MRRRLDCPCGEHIVGDNEEDLVERAFAHLRDSHPNLADAYTREHILVLAY</sequence>
<evidence type="ECO:0008006" key="3">
    <source>
        <dbReference type="Google" id="ProtNLM"/>
    </source>
</evidence>
<name>A0ABV6M538_9ACTN</name>
<dbReference type="EMBL" id="JBHLUH010000039">
    <property type="protein sequence ID" value="MFC0529820.1"/>
    <property type="molecule type" value="Genomic_DNA"/>
</dbReference>